<dbReference type="Proteomes" id="UP000756921">
    <property type="component" value="Unassembled WGS sequence"/>
</dbReference>
<keyword evidence="1" id="KW-0812">Transmembrane</keyword>
<keyword evidence="3" id="KW-1185">Reference proteome</keyword>
<dbReference type="EMBL" id="WJXW01000008">
    <property type="protein sequence ID" value="KAF9733811.1"/>
    <property type="molecule type" value="Genomic_DNA"/>
</dbReference>
<feature type="transmembrane region" description="Helical" evidence="1">
    <location>
        <begin position="106"/>
        <end position="124"/>
    </location>
</feature>
<gene>
    <name evidence="2" type="ORF">PMIN01_08154</name>
</gene>
<feature type="transmembrane region" description="Helical" evidence="1">
    <location>
        <begin position="223"/>
        <end position="244"/>
    </location>
</feature>
<sequence>MVPVFLIGFSICFVSGLLLSVVLFLKDFLWLKKNKHERFCEGAVALLFGIFQLSISIAGIVAITIAFTTKTEPVWLAPVTLCTLQLFAGLNLTWTLRGIKDSRSAVWLAYGSIVWTAPDIAFFTRYETFPLFLYILLTAGRDNFAYEYALLARVAIASTVSLAHWQKALRTHKDSGNRIAKRVHVLLLFVVANAVAASFEAIGAAIIYGLSFTNMGRSELRQGIVLVRLFLPTVLTLTWTGLYIRTSGNVDRPLRGQSRASQT</sequence>
<feature type="transmembrane region" description="Helical" evidence="1">
    <location>
        <begin position="144"/>
        <end position="165"/>
    </location>
</feature>
<evidence type="ECO:0000256" key="1">
    <source>
        <dbReference type="SAM" id="Phobius"/>
    </source>
</evidence>
<feature type="transmembrane region" description="Helical" evidence="1">
    <location>
        <begin position="185"/>
        <end position="211"/>
    </location>
</feature>
<keyword evidence="1" id="KW-0472">Membrane</keyword>
<organism evidence="2 3">
    <name type="scientific">Paraphaeosphaeria minitans</name>
    <dbReference type="NCBI Taxonomy" id="565426"/>
    <lineage>
        <taxon>Eukaryota</taxon>
        <taxon>Fungi</taxon>
        <taxon>Dikarya</taxon>
        <taxon>Ascomycota</taxon>
        <taxon>Pezizomycotina</taxon>
        <taxon>Dothideomycetes</taxon>
        <taxon>Pleosporomycetidae</taxon>
        <taxon>Pleosporales</taxon>
        <taxon>Massarineae</taxon>
        <taxon>Didymosphaeriaceae</taxon>
        <taxon>Paraphaeosphaeria</taxon>
    </lineage>
</organism>
<evidence type="ECO:0000313" key="3">
    <source>
        <dbReference type="Proteomes" id="UP000756921"/>
    </source>
</evidence>
<name>A0A9P6KPI8_9PLEO</name>
<proteinExistence type="predicted"/>
<feature type="transmembrane region" description="Helical" evidence="1">
    <location>
        <begin position="6"/>
        <end position="25"/>
    </location>
</feature>
<keyword evidence="1" id="KW-1133">Transmembrane helix</keyword>
<dbReference type="OrthoDB" id="3777149at2759"/>
<accession>A0A9P6KPI8</accession>
<feature type="transmembrane region" description="Helical" evidence="1">
    <location>
        <begin position="74"/>
        <end position="94"/>
    </location>
</feature>
<protein>
    <submittedName>
        <fullName evidence="2">Uncharacterized protein</fullName>
    </submittedName>
</protein>
<dbReference type="AlphaFoldDB" id="A0A9P6KPI8"/>
<comment type="caution">
    <text evidence="2">The sequence shown here is derived from an EMBL/GenBank/DDBJ whole genome shotgun (WGS) entry which is preliminary data.</text>
</comment>
<evidence type="ECO:0000313" key="2">
    <source>
        <dbReference type="EMBL" id="KAF9733811.1"/>
    </source>
</evidence>
<feature type="transmembrane region" description="Helical" evidence="1">
    <location>
        <begin position="46"/>
        <end position="68"/>
    </location>
</feature>
<reference evidence="2" key="1">
    <citation type="journal article" date="2020" name="Mol. Plant Microbe Interact.">
        <title>Genome Sequence of the Biocontrol Agent Coniothyrium minitans strain Conio (IMI 134523).</title>
        <authorList>
            <person name="Patel D."/>
            <person name="Shittu T.A."/>
            <person name="Baroncelli R."/>
            <person name="Muthumeenakshi S."/>
            <person name="Osborne T.H."/>
            <person name="Janganan T.K."/>
            <person name="Sreenivasaprasad S."/>
        </authorList>
    </citation>
    <scope>NUCLEOTIDE SEQUENCE</scope>
    <source>
        <strain evidence="2">Conio</strain>
    </source>
</reference>